<name>A0A8J5XMB8_DIALT</name>
<keyword evidence="2" id="KW-1185">Reference proteome</keyword>
<dbReference type="Proteomes" id="UP000751190">
    <property type="component" value="Unassembled WGS sequence"/>
</dbReference>
<comment type="caution">
    <text evidence="1">The sequence shown here is derived from an EMBL/GenBank/DDBJ whole genome shotgun (WGS) entry which is preliminary data.</text>
</comment>
<proteinExistence type="predicted"/>
<dbReference type="EMBL" id="JAGTXO010000017">
    <property type="protein sequence ID" value="KAG8463264.1"/>
    <property type="molecule type" value="Genomic_DNA"/>
</dbReference>
<evidence type="ECO:0000313" key="2">
    <source>
        <dbReference type="Proteomes" id="UP000751190"/>
    </source>
</evidence>
<gene>
    <name evidence="1" type="ORF">KFE25_011261</name>
</gene>
<reference evidence="1" key="1">
    <citation type="submission" date="2021-05" db="EMBL/GenBank/DDBJ databases">
        <title>The genome of the haptophyte Pavlova lutheri (Diacronema luteri, Pavlovales) - a model for lipid biosynthesis in eukaryotic algae.</title>
        <authorList>
            <person name="Hulatt C.J."/>
            <person name="Posewitz M.C."/>
        </authorList>
    </citation>
    <scope>NUCLEOTIDE SEQUENCE</scope>
    <source>
        <strain evidence="1">NIVA-4/92</strain>
    </source>
</reference>
<sequence>MAEQRARDAKALRLAPIAAKLQPALWTPCYVLRDATRTFTLSGVTLDEAHAVVAGAIELLMKEPPPPPVDELDERLESQRMEVRVAERGRVVVWLWTPRGWFDLVRFKLSAAPGGAAGVVVTARSSSTGMLPLGWTCALPINCICAPCCLVSDMGARLAKLEHLIVEHARAGAPPAAGAMQRR</sequence>
<protein>
    <submittedName>
        <fullName evidence="1">Uncharacterized protein</fullName>
    </submittedName>
</protein>
<accession>A0A8J5XMB8</accession>
<organism evidence="1 2">
    <name type="scientific">Diacronema lutheri</name>
    <name type="common">Unicellular marine alga</name>
    <name type="synonym">Monochrysis lutheri</name>
    <dbReference type="NCBI Taxonomy" id="2081491"/>
    <lineage>
        <taxon>Eukaryota</taxon>
        <taxon>Haptista</taxon>
        <taxon>Haptophyta</taxon>
        <taxon>Pavlovophyceae</taxon>
        <taxon>Pavlovales</taxon>
        <taxon>Pavlovaceae</taxon>
        <taxon>Diacronema</taxon>
    </lineage>
</organism>
<evidence type="ECO:0000313" key="1">
    <source>
        <dbReference type="EMBL" id="KAG8463264.1"/>
    </source>
</evidence>
<dbReference type="AlphaFoldDB" id="A0A8J5XMB8"/>